<feature type="DNA-binding region" description="H-T-H motif" evidence="4">
    <location>
        <begin position="24"/>
        <end position="43"/>
    </location>
</feature>
<dbReference type="RefSeq" id="WP_142620579.1">
    <property type="nucleotide sequence ID" value="NZ_VIRM01000025.1"/>
</dbReference>
<evidence type="ECO:0000256" key="2">
    <source>
        <dbReference type="ARBA" id="ARBA00023125"/>
    </source>
</evidence>
<dbReference type="Gene3D" id="1.10.10.60">
    <property type="entry name" value="Homeodomain-like"/>
    <property type="match status" value="1"/>
</dbReference>
<dbReference type="InterPro" id="IPR009057">
    <property type="entry name" value="Homeodomain-like_sf"/>
</dbReference>
<keyword evidence="3" id="KW-0804">Transcription</keyword>
<evidence type="ECO:0000313" key="7">
    <source>
        <dbReference type="EMBL" id="TQS19327.1"/>
    </source>
</evidence>
<dbReference type="Proteomes" id="UP000316541">
    <property type="component" value="Unassembled WGS sequence"/>
</dbReference>
<dbReference type="Gene3D" id="1.10.357.10">
    <property type="entry name" value="Tetracycline Repressor, domain 2"/>
    <property type="match status" value="1"/>
</dbReference>
<gene>
    <name evidence="7" type="ORF">FLX08_20975</name>
</gene>
<organism evidence="7 8">
    <name type="scientific">Microbispora hainanensis</name>
    <dbReference type="NCBI Taxonomy" id="568844"/>
    <lineage>
        <taxon>Bacteria</taxon>
        <taxon>Bacillati</taxon>
        <taxon>Actinomycetota</taxon>
        <taxon>Actinomycetes</taxon>
        <taxon>Streptosporangiales</taxon>
        <taxon>Streptosporangiaceae</taxon>
        <taxon>Microbispora</taxon>
    </lineage>
</organism>
<evidence type="ECO:0000256" key="5">
    <source>
        <dbReference type="SAM" id="MobiDB-lite"/>
    </source>
</evidence>
<keyword evidence="2 4" id="KW-0238">DNA-binding</keyword>
<feature type="domain" description="HTH tetR-type" evidence="6">
    <location>
        <begin position="1"/>
        <end position="61"/>
    </location>
</feature>
<dbReference type="EMBL" id="VIRM01000025">
    <property type="protein sequence ID" value="TQS19327.1"/>
    <property type="molecule type" value="Genomic_DNA"/>
</dbReference>
<dbReference type="GO" id="GO:0000976">
    <property type="term" value="F:transcription cis-regulatory region binding"/>
    <property type="evidence" value="ECO:0007669"/>
    <property type="project" value="TreeGrafter"/>
</dbReference>
<dbReference type="GO" id="GO:0003700">
    <property type="term" value="F:DNA-binding transcription factor activity"/>
    <property type="evidence" value="ECO:0007669"/>
    <property type="project" value="TreeGrafter"/>
</dbReference>
<feature type="region of interest" description="Disordered" evidence="5">
    <location>
        <begin position="192"/>
        <end position="212"/>
    </location>
</feature>
<name>A0A544YRJ6_9ACTN</name>
<dbReference type="Pfam" id="PF00440">
    <property type="entry name" value="TetR_N"/>
    <property type="match status" value="1"/>
</dbReference>
<protein>
    <submittedName>
        <fullName evidence="7">TetR/AcrR family transcriptional regulator</fullName>
    </submittedName>
</protein>
<sequence length="212" mass="21870">MGTRERIIGAADEVIRELGAARATTKEIAKAAGCSEALLYKHFGRKEELFLAVLLEQMPALAPAVARLRATLGEGDPAASLQEFAVAAIRYFGRSLPLIAGLLAEASLRAGFREMLAGTGGGPHIPIAVLGRHLAEEQRLGRFPAGTKPDAAAALLLGACFHRAVVVSLVGGLTDLGTDEDAAADLVAAILGGAGPRDPAPRSRPKGVPDTP</sequence>
<dbReference type="PRINTS" id="PR00455">
    <property type="entry name" value="HTHTETR"/>
</dbReference>
<proteinExistence type="predicted"/>
<dbReference type="InterPro" id="IPR036271">
    <property type="entry name" value="Tet_transcr_reg_TetR-rel_C_sf"/>
</dbReference>
<evidence type="ECO:0000259" key="6">
    <source>
        <dbReference type="PROSITE" id="PS50977"/>
    </source>
</evidence>
<dbReference type="SUPFAM" id="SSF48498">
    <property type="entry name" value="Tetracyclin repressor-like, C-terminal domain"/>
    <property type="match status" value="1"/>
</dbReference>
<dbReference type="InterPro" id="IPR001647">
    <property type="entry name" value="HTH_TetR"/>
</dbReference>
<comment type="caution">
    <text evidence="7">The sequence shown here is derived from an EMBL/GenBank/DDBJ whole genome shotgun (WGS) entry which is preliminary data.</text>
</comment>
<dbReference type="AlphaFoldDB" id="A0A544YRJ6"/>
<dbReference type="PANTHER" id="PTHR30055:SF234">
    <property type="entry name" value="HTH-TYPE TRANSCRIPTIONAL REGULATOR BETI"/>
    <property type="match status" value="1"/>
</dbReference>
<evidence type="ECO:0000256" key="4">
    <source>
        <dbReference type="PROSITE-ProRule" id="PRU00335"/>
    </source>
</evidence>
<reference evidence="7 8" key="1">
    <citation type="submission" date="2019-07" db="EMBL/GenBank/DDBJ databases">
        <title>Microbispora hainanensis DSM 45428.</title>
        <authorList>
            <person name="Thawai C."/>
        </authorList>
    </citation>
    <scope>NUCLEOTIDE SEQUENCE [LARGE SCALE GENOMIC DNA]</scope>
    <source>
        <strain evidence="7 8">DSM 45428</strain>
    </source>
</reference>
<keyword evidence="1" id="KW-0805">Transcription regulation</keyword>
<evidence type="ECO:0000256" key="3">
    <source>
        <dbReference type="ARBA" id="ARBA00023163"/>
    </source>
</evidence>
<evidence type="ECO:0000256" key="1">
    <source>
        <dbReference type="ARBA" id="ARBA00023015"/>
    </source>
</evidence>
<dbReference type="SUPFAM" id="SSF46689">
    <property type="entry name" value="Homeodomain-like"/>
    <property type="match status" value="1"/>
</dbReference>
<evidence type="ECO:0000313" key="8">
    <source>
        <dbReference type="Proteomes" id="UP000316541"/>
    </source>
</evidence>
<dbReference type="PROSITE" id="PS50977">
    <property type="entry name" value="HTH_TETR_2"/>
    <property type="match status" value="1"/>
</dbReference>
<accession>A0A544YRJ6</accession>
<dbReference type="InterPro" id="IPR050109">
    <property type="entry name" value="HTH-type_TetR-like_transc_reg"/>
</dbReference>
<dbReference type="PANTHER" id="PTHR30055">
    <property type="entry name" value="HTH-TYPE TRANSCRIPTIONAL REGULATOR RUTR"/>
    <property type="match status" value="1"/>
</dbReference>